<dbReference type="PANTHER" id="PTHR38790">
    <property type="entry name" value="2EXR DOMAIN-CONTAINING PROTEIN-RELATED"/>
    <property type="match status" value="1"/>
</dbReference>
<protein>
    <recommendedName>
        <fullName evidence="3">F-box domain-containing protein</fullName>
    </recommendedName>
</protein>
<proteinExistence type="predicted"/>
<evidence type="ECO:0000313" key="2">
    <source>
        <dbReference type="Proteomes" id="UP001219525"/>
    </source>
</evidence>
<comment type="caution">
    <text evidence="1">The sequence shown here is derived from an EMBL/GenBank/DDBJ whole genome shotgun (WGS) entry which is preliminary data.</text>
</comment>
<evidence type="ECO:0008006" key="3">
    <source>
        <dbReference type="Google" id="ProtNLM"/>
    </source>
</evidence>
<organism evidence="1 2">
    <name type="scientific">Mycena pura</name>
    <dbReference type="NCBI Taxonomy" id="153505"/>
    <lineage>
        <taxon>Eukaryota</taxon>
        <taxon>Fungi</taxon>
        <taxon>Dikarya</taxon>
        <taxon>Basidiomycota</taxon>
        <taxon>Agaricomycotina</taxon>
        <taxon>Agaricomycetes</taxon>
        <taxon>Agaricomycetidae</taxon>
        <taxon>Agaricales</taxon>
        <taxon>Marasmiineae</taxon>
        <taxon>Mycenaceae</taxon>
        <taxon>Mycena</taxon>
    </lineage>
</organism>
<dbReference type="Proteomes" id="UP001219525">
    <property type="component" value="Unassembled WGS sequence"/>
</dbReference>
<reference evidence="1" key="1">
    <citation type="submission" date="2023-03" db="EMBL/GenBank/DDBJ databases">
        <title>Massive genome expansion in bonnet fungi (Mycena s.s.) driven by repeated elements and novel gene families across ecological guilds.</title>
        <authorList>
            <consortium name="Lawrence Berkeley National Laboratory"/>
            <person name="Harder C.B."/>
            <person name="Miyauchi S."/>
            <person name="Viragh M."/>
            <person name="Kuo A."/>
            <person name="Thoen E."/>
            <person name="Andreopoulos B."/>
            <person name="Lu D."/>
            <person name="Skrede I."/>
            <person name="Drula E."/>
            <person name="Henrissat B."/>
            <person name="Morin E."/>
            <person name="Kohler A."/>
            <person name="Barry K."/>
            <person name="LaButti K."/>
            <person name="Morin E."/>
            <person name="Salamov A."/>
            <person name="Lipzen A."/>
            <person name="Mereny Z."/>
            <person name="Hegedus B."/>
            <person name="Baldrian P."/>
            <person name="Stursova M."/>
            <person name="Weitz H."/>
            <person name="Taylor A."/>
            <person name="Grigoriev I.V."/>
            <person name="Nagy L.G."/>
            <person name="Martin F."/>
            <person name="Kauserud H."/>
        </authorList>
    </citation>
    <scope>NUCLEOTIDE SEQUENCE</scope>
    <source>
        <strain evidence="1">9144</strain>
    </source>
</reference>
<evidence type="ECO:0000313" key="1">
    <source>
        <dbReference type="EMBL" id="KAJ7193813.1"/>
    </source>
</evidence>
<name>A0AAD6Y4I3_9AGAR</name>
<keyword evidence="2" id="KW-1185">Reference proteome</keyword>
<dbReference type="AlphaFoldDB" id="A0AAD6Y4I3"/>
<accession>A0AAD6Y4I3</accession>
<gene>
    <name evidence="1" type="ORF">GGX14DRAFT_378656</name>
</gene>
<dbReference type="EMBL" id="JARJCW010000104">
    <property type="protein sequence ID" value="KAJ7193813.1"/>
    <property type="molecule type" value="Genomic_DNA"/>
</dbReference>
<sequence>MLGPGNKQKKKGKTTRTARLGSFFMGLPREMRGEIYPHLFCSTRLVWGERSLGRISRLRITSAPNSLALLRSCRQIHAEIGTSWLQQVLFVFEDPNTMLDKLTNIPPTTLALIRHARISGDPVMLSWEHDDDVYYRTSQALRLLPGLALDRLTVLGPRGPEISYETLDMLVRHGAGWKELYYLSHKSTFLGYRDNDNWLGLTGEHSPYLRVPQPEGWQRALEARDGATSGASVTIYRAKAPRLPGAVLDPARRAVFAQTLPPGCDVHTYATFEDAELMKDGEREKEILVVVKRGRGVDYSDGDIKEARLTWKQIKGWLPRWDEDIFYLSDDEDVTDPGVEEKYDSVDEYVWPPLHFIHFSND</sequence>